<protein>
    <submittedName>
        <fullName evidence="2">Uncharacterized protein</fullName>
    </submittedName>
</protein>
<proteinExistence type="predicted"/>
<keyword evidence="3" id="KW-1185">Reference proteome</keyword>
<dbReference type="Proteomes" id="UP001174909">
    <property type="component" value="Unassembled WGS sequence"/>
</dbReference>
<sequence>MTVEVLINKITFFEDVLSISDTSLKLIAKLSPPKSLSAEVKGIVSIAGTDLDVHLRRSELTQKYVITIKAEVLPIFGIAKGLGADLLPGDLNAILGTGFQFQNLDAVIEYPFGVTPQQILISGTPQLWGLTTIHITAIGVKYGGRVKIIQKYTFGEFNIATSSEATWNLLHKIFILDQNTDIAFIVAPVSVPHDLIKLSELKGLSISKGISFRLPIGFPPDCSKDAFCAVCQSILAPSPVTALELEGESKLGKKVLVGVLDSRRLHWYQCSQSIENYFYVNMGSSLSSHFSMHFASGRQTPRPLAESGFQMVSEPPFHFLGKKLPHASISIPVGSFQDMSTSSLPYIEASGYAEVLGMSAEIKILISSSKYEYSINGKFLNLFYVGLRIQASYGNLANANFVVEGLFKNDLFDKIAAGVRDGLKRSADEADRHIKAAQNKIREKKEAFYRADRALVHAQRKVDDAKRALTTQLPNWSMPDAEQEMSATSGVVDH</sequence>
<evidence type="ECO:0000256" key="1">
    <source>
        <dbReference type="SAM" id="Coils"/>
    </source>
</evidence>
<evidence type="ECO:0000313" key="2">
    <source>
        <dbReference type="EMBL" id="CAI7997199.1"/>
    </source>
</evidence>
<feature type="non-terminal residue" evidence="2">
    <location>
        <position position="1"/>
    </location>
</feature>
<name>A0AA35QYH9_GEOBA</name>
<comment type="caution">
    <text evidence="2">The sequence shown here is derived from an EMBL/GenBank/DDBJ whole genome shotgun (WGS) entry which is preliminary data.</text>
</comment>
<reference evidence="2" key="1">
    <citation type="submission" date="2023-03" db="EMBL/GenBank/DDBJ databases">
        <authorList>
            <person name="Steffen K."/>
            <person name="Cardenas P."/>
        </authorList>
    </citation>
    <scope>NUCLEOTIDE SEQUENCE</scope>
</reference>
<keyword evidence="1" id="KW-0175">Coiled coil</keyword>
<accession>A0AA35QYH9</accession>
<dbReference type="AlphaFoldDB" id="A0AA35QYH9"/>
<evidence type="ECO:0000313" key="3">
    <source>
        <dbReference type="Proteomes" id="UP001174909"/>
    </source>
</evidence>
<gene>
    <name evidence="2" type="ORF">GBAR_LOCUS2093</name>
</gene>
<feature type="coiled-coil region" evidence="1">
    <location>
        <begin position="420"/>
        <end position="447"/>
    </location>
</feature>
<organism evidence="2 3">
    <name type="scientific">Geodia barretti</name>
    <name type="common">Barrett's horny sponge</name>
    <dbReference type="NCBI Taxonomy" id="519541"/>
    <lineage>
        <taxon>Eukaryota</taxon>
        <taxon>Metazoa</taxon>
        <taxon>Porifera</taxon>
        <taxon>Demospongiae</taxon>
        <taxon>Heteroscleromorpha</taxon>
        <taxon>Tetractinellida</taxon>
        <taxon>Astrophorina</taxon>
        <taxon>Geodiidae</taxon>
        <taxon>Geodia</taxon>
    </lineage>
</organism>
<dbReference type="EMBL" id="CASHTH010000295">
    <property type="protein sequence ID" value="CAI7997199.1"/>
    <property type="molecule type" value="Genomic_DNA"/>
</dbReference>